<name>A0ABN3FJM7_9ACTN</name>
<accession>A0ABN3FJM7</accession>
<reference evidence="1 2" key="1">
    <citation type="journal article" date="2019" name="Int. J. Syst. Evol. Microbiol.">
        <title>The Global Catalogue of Microorganisms (GCM) 10K type strain sequencing project: providing services to taxonomists for standard genome sequencing and annotation.</title>
        <authorList>
            <consortium name="The Broad Institute Genomics Platform"/>
            <consortium name="The Broad Institute Genome Sequencing Center for Infectious Disease"/>
            <person name="Wu L."/>
            <person name="Ma J."/>
        </authorList>
    </citation>
    <scope>NUCLEOTIDE SEQUENCE [LARGE SCALE GENOMIC DNA]</scope>
    <source>
        <strain evidence="1 2">JCM 4316</strain>
    </source>
</reference>
<protein>
    <submittedName>
        <fullName evidence="1">Uncharacterized protein</fullName>
    </submittedName>
</protein>
<evidence type="ECO:0000313" key="1">
    <source>
        <dbReference type="EMBL" id="GAA2331525.1"/>
    </source>
</evidence>
<keyword evidence="2" id="KW-1185">Reference proteome</keyword>
<dbReference type="Proteomes" id="UP001500253">
    <property type="component" value="Unassembled WGS sequence"/>
</dbReference>
<gene>
    <name evidence="1" type="ORF">GCM10010246_13430</name>
</gene>
<proteinExistence type="predicted"/>
<dbReference type="EMBL" id="BAAASD010000004">
    <property type="protein sequence ID" value="GAA2331525.1"/>
    <property type="molecule type" value="Genomic_DNA"/>
</dbReference>
<organism evidence="1 2">
    <name type="scientific">Streptomyces cuspidosporus</name>
    <dbReference type="NCBI Taxonomy" id="66882"/>
    <lineage>
        <taxon>Bacteria</taxon>
        <taxon>Bacillati</taxon>
        <taxon>Actinomycetota</taxon>
        <taxon>Actinomycetes</taxon>
        <taxon>Kitasatosporales</taxon>
        <taxon>Streptomycetaceae</taxon>
        <taxon>Streptomyces</taxon>
    </lineage>
</organism>
<sequence>MSRVNRSPQHDDDVARLWQEHLLAAFPADLRGAELAGVDMALLDASIAGCVSTWKDNGGVLVTDLASHRAVLDEQQLRLCGLAARRLLEYLWTQPPAPASRLAVTAVIQTAASDLTATEMLLRRAVESPQLEERGYNDLDSMNSNISELMDLLPGLAEDLYVAMLSHTETSSASTQLGSGSVFTLVSNRRQDFDAAKYPLVEHFPAVLRSHLPRALTVLTRLAVTGRTAVRGPVVSTNYASPERSLTTTTLSGDARSQ</sequence>
<evidence type="ECO:0000313" key="2">
    <source>
        <dbReference type="Proteomes" id="UP001500253"/>
    </source>
</evidence>
<comment type="caution">
    <text evidence="1">The sequence shown here is derived from an EMBL/GenBank/DDBJ whole genome shotgun (WGS) entry which is preliminary data.</text>
</comment>